<dbReference type="InterPro" id="IPR027417">
    <property type="entry name" value="P-loop_NTPase"/>
</dbReference>
<proteinExistence type="predicted"/>
<organism evidence="8 9">
    <name type="scientific">Gemmatimonas aurantiaca</name>
    <dbReference type="NCBI Taxonomy" id="173480"/>
    <lineage>
        <taxon>Bacteria</taxon>
        <taxon>Pseudomonadati</taxon>
        <taxon>Gemmatimonadota</taxon>
        <taxon>Gemmatimonadia</taxon>
        <taxon>Gemmatimonadales</taxon>
        <taxon>Gemmatimonadaceae</taxon>
        <taxon>Gemmatimonas</taxon>
    </lineage>
</organism>
<evidence type="ECO:0000256" key="4">
    <source>
        <dbReference type="ARBA" id="ARBA00023125"/>
    </source>
</evidence>
<feature type="domain" description="Sigma-54 factor interaction" evidence="7">
    <location>
        <begin position="13"/>
        <end position="225"/>
    </location>
</feature>
<dbReference type="GO" id="GO:0006355">
    <property type="term" value="P:regulation of DNA-templated transcription"/>
    <property type="evidence" value="ECO:0007669"/>
    <property type="project" value="InterPro"/>
</dbReference>
<dbReference type="PANTHER" id="PTHR32071">
    <property type="entry name" value="TRANSCRIPTIONAL REGULATORY PROTEIN"/>
    <property type="match status" value="1"/>
</dbReference>
<evidence type="ECO:0000259" key="7">
    <source>
        <dbReference type="PROSITE" id="PS50045"/>
    </source>
</evidence>
<dbReference type="InterPro" id="IPR058031">
    <property type="entry name" value="AAA_lid_NorR"/>
</dbReference>
<dbReference type="PRINTS" id="PR01590">
    <property type="entry name" value="HTHFIS"/>
</dbReference>
<dbReference type="Gene3D" id="3.40.50.300">
    <property type="entry name" value="P-loop containing nucleotide triphosphate hydrolases"/>
    <property type="match status" value="1"/>
</dbReference>
<keyword evidence="4" id="KW-0238">DNA-binding</keyword>
<evidence type="ECO:0000313" key="9">
    <source>
        <dbReference type="Proteomes" id="UP000264071"/>
    </source>
</evidence>
<dbReference type="SUPFAM" id="SSF52540">
    <property type="entry name" value="P-loop containing nucleoside triphosphate hydrolases"/>
    <property type="match status" value="1"/>
</dbReference>
<dbReference type="InterPro" id="IPR009057">
    <property type="entry name" value="Homeodomain-like_sf"/>
</dbReference>
<name>A0A3D4V8T5_9BACT</name>
<dbReference type="InterPro" id="IPR002197">
    <property type="entry name" value="HTH_Fis"/>
</dbReference>
<dbReference type="InterPro" id="IPR003593">
    <property type="entry name" value="AAA+_ATPase"/>
</dbReference>
<dbReference type="AlphaFoldDB" id="A0A3D4V8T5"/>
<dbReference type="Pfam" id="PF25601">
    <property type="entry name" value="AAA_lid_14"/>
    <property type="match status" value="1"/>
</dbReference>
<dbReference type="Gene3D" id="1.10.10.60">
    <property type="entry name" value="Homeodomain-like"/>
    <property type="match status" value="1"/>
</dbReference>
<dbReference type="FunFam" id="1.10.8.60:FF:000014">
    <property type="entry name" value="DNA-binding transcriptional regulator NtrC"/>
    <property type="match status" value="1"/>
</dbReference>
<dbReference type="Gene3D" id="1.10.8.60">
    <property type="match status" value="1"/>
</dbReference>
<dbReference type="SUPFAM" id="SSF46689">
    <property type="entry name" value="Homeodomain-like"/>
    <property type="match status" value="1"/>
</dbReference>
<dbReference type="OMA" id="TPCAIEA"/>
<dbReference type="PROSITE" id="PS00688">
    <property type="entry name" value="SIGMA54_INTERACT_3"/>
    <property type="match status" value="1"/>
</dbReference>
<protein>
    <submittedName>
        <fullName evidence="8">Sigma-54-dependent Fis family transcriptional regulator</fullName>
    </submittedName>
</protein>
<dbReference type="EMBL" id="DPIY01000009">
    <property type="protein sequence ID" value="HCT57530.1"/>
    <property type="molecule type" value="Genomic_DNA"/>
</dbReference>
<dbReference type="PROSITE" id="PS50045">
    <property type="entry name" value="SIGMA54_INTERACT_4"/>
    <property type="match status" value="1"/>
</dbReference>
<dbReference type="InterPro" id="IPR002078">
    <property type="entry name" value="Sigma_54_int"/>
</dbReference>
<keyword evidence="1" id="KW-0547">Nucleotide-binding</keyword>
<dbReference type="SMART" id="SM00382">
    <property type="entry name" value="AAA"/>
    <property type="match status" value="1"/>
</dbReference>
<keyword evidence="6" id="KW-0804">Transcription</keyword>
<evidence type="ECO:0000256" key="5">
    <source>
        <dbReference type="ARBA" id="ARBA00023159"/>
    </source>
</evidence>
<comment type="caution">
    <text evidence="8">The sequence shown here is derived from an EMBL/GenBank/DDBJ whole genome shotgun (WGS) entry which is preliminary data.</text>
</comment>
<dbReference type="GO" id="GO:0005524">
    <property type="term" value="F:ATP binding"/>
    <property type="evidence" value="ECO:0007669"/>
    <property type="project" value="UniProtKB-KW"/>
</dbReference>
<gene>
    <name evidence="8" type="ORF">DGD08_10055</name>
</gene>
<accession>A0A3D4V8T5</accession>
<dbReference type="Pfam" id="PF02954">
    <property type="entry name" value="HTH_8"/>
    <property type="match status" value="1"/>
</dbReference>
<evidence type="ECO:0000313" key="8">
    <source>
        <dbReference type="EMBL" id="HCT57530.1"/>
    </source>
</evidence>
<reference evidence="8 9" key="1">
    <citation type="journal article" date="2018" name="Nat. Biotechnol.">
        <title>A standardized bacterial taxonomy based on genome phylogeny substantially revises the tree of life.</title>
        <authorList>
            <person name="Parks D.H."/>
            <person name="Chuvochina M."/>
            <person name="Waite D.W."/>
            <person name="Rinke C."/>
            <person name="Skarshewski A."/>
            <person name="Chaumeil P.A."/>
            <person name="Hugenholtz P."/>
        </authorList>
    </citation>
    <scope>NUCLEOTIDE SEQUENCE [LARGE SCALE GENOMIC DNA]</scope>
    <source>
        <strain evidence="8">UBA8844</strain>
    </source>
</reference>
<keyword evidence="2" id="KW-0067">ATP-binding</keyword>
<dbReference type="Proteomes" id="UP000264071">
    <property type="component" value="Unassembled WGS sequence"/>
</dbReference>
<dbReference type="GO" id="GO:0043565">
    <property type="term" value="F:sequence-specific DNA binding"/>
    <property type="evidence" value="ECO:0007669"/>
    <property type="project" value="InterPro"/>
</dbReference>
<dbReference type="FunFam" id="3.40.50.300:FF:000006">
    <property type="entry name" value="DNA-binding transcriptional regulator NtrC"/>
    <property type="match status" value="1"/>
</dbReference>
<evidence type="ECO:0000256" key="3">
    <source>
        <dbReference type="ARBA" id="ARBA00023015"/>
    </source>
</evidence>
<sequence length="303" mass="33388">MRQCATCAQLSLIASTDAGALITGESGTGKEVAARTIHELSTRASQPFVAINAAAIPEGLMESEIFGHERGAFTGAVSSRAGCFEQADRGTLLLDELAEMPIALQPKLLRVLEDGRVRRLGSAREAAFDVRVIAATNRDPMTAVDEGKLRADLMYRLNVFSIVLPALRERTEDIPLLARHFIHLFNHKHGAEVHAMRETTMDRLQAWHWPGNVRELRNVIERSVVIARHGWIEPSHLPPHIGAAKPTGHSLELPAHTTLAEAERLLIRTTLERTGNNKAETARLLGLDVKTIRNKLRSWALDG</sequence>
<evidence type="ECO:0000256" key="1">
    <source>
        <dbReference type="ARBA" id="ARBA00022741"/>
    </source>
</evidence>
<keyword evidence="3" id="KW-0805">Transcription regulation</keyword>
<evidence type="ECO:0000256" key="6">
    <source>
        <dbReference type="ARBA" id="ARBA00023163"/>
    </source>
</evidence>
<dbReference type="Pfam" id="PF00158">
    <property type="entry name" value="Sigma54_activat"/>
    <property type="match status" value="1"/>
</dbReference>
<dbReference type="CDD" id="cd00009">
    <property type="entry name" value="AAA"/>
    <property type="match status" value="1"/>
</dbReference>
<keyword evidence="5" id="KW-0010">Activator</keyword>
<evidence type="ECO:0000256" key="2">
    <source>
        <dbReference type="ARBA" id="ARBA00022840"/>
    </source>
</evidence>
<dbReference type="InterPro" id="IPR025944">
    <property type="entry name" value="Sigma_54_int_dom_CS"/>
</dbReference>
<dbReference type="PANTHER" id="PTHR32071:SF57">
    <property type="entry name" value="C4-DICARBOXYLATE TRANSPORT TRANSCRIPTIONAL REGULATORY PROTEIN DCTD"/>
    <property type="match status" value="1"/>
</dbReference>